<sequence length="631" mass="68419">MDHSFQAGTATGWRAWLDTSTVARAWLWIGTVVATIAVLNAWTYSSAATGPLMQADAWYFLDVFVSKYLDGTLRFWDLFVQRGGSDHAQPLQKMILLFHTRYFDMDYRIEGLIGTALGIAWCSVVALAVWTTQRRDRSIHVSTPVVLALVFVLGLSINSTNVFTWSLVTLIYLTLLVAMLYFLASIRLTESPHPAWLAPVALLQGLLIDEVAIIVFVASVIAIGLFSPASRRNKLLAGAAGLGGLLLARLVLYLISSRGLEGSAVPPGALLDALVSVSAFRGGAAPFSDSLIHVEHLQRFFPESTGSALFAVAAFVVLLHMYFWGAAACAVRQGHRNTSLAIAVFLMLVSYALTAGIVVGRVPTFGWEYLHQPRYVIFYQTGLVAIAIMFVYRLGLLAKNEATARRPLGGIETAGIIGITLLLMVAQVLVARQSWNLPRYLTPYWQNASLVMQRLLEDPSNVEQCPDILAVCEYPVERREHLMGLLAQHQLNVFSPAFQMRNRLYPSAESVPALVSPEVGSNAEQDDVPSASLPGVLGITMQAVPGLEGCDDTTGMPLSKVRFSAGTVHGKVQLWSDAPGYPRTLLAEHAGDEETVGIDARLPAGATLSLLDAGNQQVLARASFAPLNCGP</sequence>
<evidence type="ECO:0000256" key="1">
    <source>
        <dbReference type="SAM" id="Phobius"/>
    </source>
</evidence>
<keyword evidence="1" id="KW-0472">Membrane</keyword>
<organism evidence="2 3">
    <name type="scientific">Luteimonas chenhongjianii</name>
    <dbReference type="NCBI Taxonomy" id="2006110"/>
    <lineage>
        <taxon>Bacteria</taxon>
        <taxon>Pseudomonadati</taxon>
        <taxon>Pseudomonadota</taxon>
        <taxon>Gammaproteobacteria</taxon>
        <taxon>Lysobacterales</taxon>
        <taxon>Lysobacteraceae</taxon>
        <taxon>Luteimonas</taxon>
    </lineage>
</organism>
<proteinExistence type="predicted"/>
<feature type="transmembrane region" description="Helical" evidence="1">
    <location>
        <begin position="196"/>
        <end position="223"/>
    </location>
</feature>
<feature type="transmembrane region" description="Helical" evidence="1">
    <location>
        <begin position="408"/>
        <end position="430"/>
    </location>
</feature>
<dbReference type="AlphaFoldDB" id="A0A290XHP8"/>
<evidence type="ECO:0000313" key="2">
    <source>
        <dbReference type="EMBL" id="ATD68538.1"/>
    </source>
</evidence>
<reference evidence="3" key="1">
    <citation type="submission" date="2017-09" db="EMBL/GenBank/DDBJ databases">
        <title>Luteimonas liuhanmingii sp.nov., isolated from the intestinal contents of Tibetan Plateau Pika in Yushu, Qinghai Province, China.</title>
        <authorList>
            <person name="Gui Z."/>
        </authorList>
    </citation>
    <scope>NUCLEOTIDE SEQUENCE [LARGE SCALE GENOMIC DNA]</scope>
    <source>
        <strain evidence="3">100111</strain>
    </source>
</reference>
<feature type="transmembrane region" description="Helical" evidence="1">
    <location>
        <begin position="235"/>
        <end position="255"/>
    </location>
</feature>
<feature type="transmembrane region" description="Helical" evidence="1">
    <location>
        <begin position="308"/>
        <end position="331"/>
    </location>
</feature>
<feature type="transmembrane region" description="Helical" evidence="1">
    <location>
        <begin position="377"/>
        <end position="396"/>
    </location>
</feature>
<dbReference type="KEGG" id="lum:CNR27_14750"/>
<feature type="transmembrane region" description="Helical" evidence="1">
    <location>
        <begin position="111"/>
        <end position="132"/>
    </location>
</feature>
<accession>A0A290XHP8</accession>
<dbReference type="RefSeq" id="WP_096299983.1">
    <property type="nucleotide sequence ID" value="NZ_CP023406.1"/>
</dbReference>
<gene>
    <name evidence="2" type="ORF">CNR27_14750</name>
</gene>
<evidence type="ECO:0000313" key="3">
    <source>
        <dbReference type="Proteomes" id="UP000218968"/>
    </source>
</evidence>
<feature type="transmembrane region" description="Helical" evidence="1">
    <location>
        <begin position="338"/>
        <end position="357"/>
    </location>
</feature>
<keyword evidence="1" id="KW-1133">Transmembrane helix</keyword>
<feature type="transmembrane region" description="Helical" evidence="1">
    <location>
        <begin position="162"/>
        <end position="184"/>
    </location>
</feature>
<protein>
    <submittedName>
        <fullName evidence="2">Uncharacterized protein</fullName>
    </submittedName>
</protein>
<dbReference type="OrthoDB" id="5948305at2"/>
<name>A0A290XHP8_9GAMM</name>
<feature type="transmembrane region" description="Helical" evidence="1">
    <location>
        <begin position="25"/>
        <end position="44"/>
    </location>
</feature>
<keyword evidence="3" id="KW-1185">Reference proteome</keyword>
<feature type="transmembrane region" description="Helical" evidence="1">
    <location>
        <begin position="138"/>
        <end position="155"/>
    </location>
</feature>
<dbReference type="Proteomes" id="UP000218968">
    <property type="component" value="Chromosome"/>
</dbReference>
<dbReference type="EMBL" id="CP023406">
    <property type="protein sequence ID" value="ATD68538.1"/>
    <property type="molecule type" value="Genomic_DNA"/>
</dbReference>
<keyword evidence="1" id="KW-0812">Transmembrane</keyword>